<accession>U5DAU5</accession>
<dbReference type="SUPFAM" id="SSF51735">
    <property type="entry name" value="NAD(P)-binding Rossmann-fold domains"/>
    <property type="match status" value="1"/>
</dbReference>
<name>U5DAU5_9CHRO</name>
<dbReference type="InterPro" id="IPR036291">
    <property type="entry name" value="NAD(P)-bd_dom_sf"/>
</dbReference>
<gene>
    <name evidence="4" type="ORF">KR51_00017480</name>
</gene>
<dbReference type="EMBL" id="ASSJ01000046">
    <property type="protein sequence ID" value="ERN41668.1"/>
    <property type="molecule type" value="Genomic_DNA"/>
</dbReference>
<sequence>MSVALITGASSGIGMAFARALAQRQTDLVLLARRKERLQSLAMELRDRYSIRVEFLVQDLTAPDAVDCVERGIATLDLPIDLLVNNAGFGDYSPFEQGDRAKLLQMIQLNVMALTDLTYRFLPSMLARHSGGIINVGSTASYVPLPYMAVYSATKSFVLSFSEALWAETHDRGVKVLALCPGPTATDFFKIAGMPTDGDMVKPLSFATPEQVVEEALRAYDRGRAAIVAGGIGNQMLCAAPRFVPNEFLLKGVAGLFRPPEVSERT</sequence>
<dbReference type="GO" id="GO:0016491">
    <property type="term" value="F:oxidoreductase activity"/>
    <property type="evidence" value="ECO:0007669"/>
    <property type="project" value="UniProtKB-KW"/>
</dbReference>
<dbReference type="RefSeq" id="WP_022606551.1">
    <property type="nucleotide sequence ID" value="NZ_ASSJ01000046.1"/>
</dbReference>
<dbReference type="eggNOG" id="COG0300">
    <property type="taxonomic scope" value="Bacteria"/>
</dbReference>
<evidence type="ECO:0000256" key="2">
    <source>
        <dbReference type="ARBA" id="ARBA00023002"/>
    </source>
</evidence>
<keyword evidence="5" id="KW-1185">Reference proteome</keyword>
<evidence type="ECO:0000256" key="3">
    <source>
        <dbReference type="RuleBase" id="RU000363"/>
    </source>
</evidence>
<dbReference type="PATRIC" id="fig|582515.4.peg.1987"/>
<dbReference type="Proteomes" id="UP000016960">
    <property type="component" value="Unassembled WGS sequence"/>
</dbReference>
<dbReference type="PRINTS" id="PR00081">
    <property type="entry name" value="GDHRDH"/>
</dbReference>
<reference evidence="4 5" key="1">
    <citation type="submission" date="2013-05" db="EMBL/GenBank/DDBJ databases">
        <title>Draft genome sequence of Rubidibacter lacunae KORDI 51-2.</title>
        <authorList>
            <person name="Choi D.H."/>
            <person name="Noh J.H."/>
            <person name="Kwon K.-K."/>
            <person name="Lee J.-H."/>
            <person name="Ryu J.-Y."/>
        </authorList>
    </citation>
    <scope>NUCLEOTIDE SEQUENCE [LARGE SCALE GENOMIC DNA]</scope>
    <source>
        <strain evidence="4 5">KORDI 51-2</strain>
    </source>
</reference>
<dbReference type="Gene3D" id="3.40.50.720">
    <property type="entry name" value="NAD(P)-binding Rossmann-like Domain"/>
    <property type="match status" value="1"/>
</dbReference>
<comment type="similarity">
    <text evidence="1 3">Belongs to the short-chain dehydrogenases/reductases (SDR) family.</text>
</comment>
<dbReference type="GO" id="GO:0016020">
    <property type="term" value="C:membrane"/>
    <property type="evidence" value="ECO:0007669"/>
    <property type="project" value="TreeGrafter"/>
</dbReference>
<dbReference type="PIRSF" id="PIRSF000126">
    <property type="entry name" value="11-beta-HSD1"/>
    <property type="match status" value="1"/>
</dbReference>
<dbReference type="InParanoid" id="U5DAU5"/>
<protein>
    <submittedName>
        <fullName evidence="4">Short-chain dehydrogenase</fullName>
    </submittedName>
</protein>
<dbReference type="PANTHER" id="PTHR44196:SF2">
    <property type="entry name" value="SHORT-CHAIN DEHYDROGENASE-RELATED"/>
    <property type="match status" value="1"/>
</dbReference>
<proteinExistence type="inferred from homology"/>
<organism evidence="4 5">
    <name type="scientific">Rubidibacter lacunae KORDI 51-2</name>
    <dbReference type="NCBI Taxonomy" id="582515"/>
    <lineage>
        <taxon>Bacteria</taxon>
        <taxon>Bacillati</taxon>
        <taxon>Cyanobacteriota</taxon>
        <taxon>Cyanophyceae</taxon>
        <taxon>Oscillatoriophycideae</taxon>
        <taxon>Chroococcales</taxon>
        <taxon>Aphanothecaceae</taxon>
        <taxon>Rubidibacter</taxon>
    </lineage>
</organism>
<dbReference type="PRINTS" id="PR00080">
    <property type="entry name" value="SDRFAMILY"/>
</dbReference>
<comment type="caution">
    <text evidence="4">The sequence shown here is derived from an EMBL/GenBank/DDBJ whole genome shotgun (WGS) entry which is preliminary data.</text>
</comment>
<evidence type="ECO:0000313" key="4">
    <source>
        <dbReference type="EMBL" id="ERN41668.1"/>
    </source>
</evidence>
<dbReference type="Pfam" id="PF00106">
    <property type="entry name" value="adh_short"/>
    <property type="match status" value="1"/>
</dbReference>
<evidence type="ECO:0000256" key="1">
    <source>
        <dbReference type="ARBA" id="ARBA00006484"/>
    </source>
</evidence>
<dbReference type="PANTHER" id="PTHR44196">
    <property type="entry name" value="DEHYDROGENASE/REDUCTASE SDR FAMILY MEMBER 7B"/>
    <property type="match status" value="1"/>
</dbReference>
<dbReference type="OrthoDB" id="9808814at2"/>
<dbReference type="AlphaFoldDB" id="U5DAU5"/>
<dbReference type="STRING" id="582515.KR51_00017480"/>
<keyword evidence="2" id="KW-0560">Oxidoreductase</keyword>
<evidence type="ECO:0000313" key="5">
    <source>
        <dbReference type="Proteomes" id="UP000016960"/>
    </source>
</evidence>
<dbReference type="InterPro" id="IPR002347">
    <property type="entry name" value="SDR_fam"/>
</dbReference>